<dbReference type="AlphaFoldDB" id="A0A921GNL6"/>
<keyword evidence="1" id="KW-0547">Nucleotide-binding</keyword>
<name>A0A921GNL6_9MICO</name>
<comment type="caution">
    <text evidence="1">The sequence shown here is derived from an EMBL/GenBank/DDBJ whole genome shotgun (WGS) entry which is preliminary data.</text>
</comment>
<dbReference type="GO" id="GO:0005524">
    <property type="term" value="F:ATP binding"/>
    <property type="evidence" value="ECO:0007669"/>
    <property type="project" value="UniProtKB-KW"/>
</dbReference>
<accession>A0A921GNL6</accession>
<evidence type="ECO:0000313" key="1">
    <source>
        <dbReference type="EMBL" id="HJF49474.1"/>
    </source>
</evidence>
<evidence type="ECO:0000313" key="2">
    <source>
        <dbReference type="Proteomes" id="UP000775129"/>
    </source>
</evidence>
<organism evidence="1 2">
    <name type="scientific">Brachybacterium paraconglomeratum</name>
    <dbReference type="NCBI Taxonomy" id="173362"/>
    <lineage>
        <taxon>Bacteria</taxon>
        <taxon>Bacillati</taxon>
        <taxon>Actinomycetota</taxon>
        <taxon>Actinomycetes</taxon>
        <taxon>Micrococcales</taxon>
        <taxon>Dermabacteraceae</taxon>
        <taxon>Brachybacterium</taxon>
    </lineage>
</organism>
<dbReference type="Gene3D" id="3.40.50.300">
    <property type="entry name" value="P-loop containing nucleotide triphosphate hydrolases"/>
    <property type="match status" value="1"/>
</dbReference>
<dbReference type="PANTHER" id="PTHR43394">
    <property type="entry name" value="ATP-DEPENDENT PERMEASE MDL1, MITOCHONDRIAL"/>
    <property type="match status" value="1"/>
</dbReference>
<dbReference type="PANTHER" id="PTHR43394:SF1">
    <property type="entry name" value="ATP-BINDING CASSETTE SUB-FAMILY B MEMBER 10, MITOCHONDRIAL"/>
    <property type="match status" value="1"/>
</dbReference>
<feature type="non-terminal residue" evidence="1">
    <location>
        <position position="1"/>
    </location>
</feature>
<proteinExistence type="predicted"/>
<gene>
    <name evidence="1" type="ORF">K8W24_06695</name>
</gene>
<protein>
    <submittedName>
        <fullName evidence="1">ABC transporter ATP-binding protein</fullName>
    </submittedName>
</protein>
<dbReference type="EMBL" id="DYWO01000192">
    <property type="protein sequence ID" value="HJF49474.1"/>
    <property type="molecule type" value="Genomic_DNA"/>
</dbReference>
<dbReference type="InterPro" id="IPR039421">
    <property type="entry name" value="Type_1_exporter"/>
</dbReference>
<reference evidence="1" key="2">
    <citation type="submission" date="2021-09" db="EMBL/GenBank/DDBJ databases">
        <authorList>
            <person name="Gilroy R."/>
        </authorList>
    </citation>
    <scope>NUCLEOTIDE SEQUENCE</scope>
    <source>
        <strain evidence="1">1647</strain>
    </source>
</reference>
<sequence length="94" mass="10317">RQRIALARAVAADAPVLVLHDPTTAVDAVTEQNIAEALVAARHRTDRATLLVTRAPALLQAADRVVFVRDGRITAEGEHTDLMGHETYREVVRR</sequence>
<reference evidence="1" key="1">
    <citation type="journal article" date="2021" name="PeerJ">
        <title>Extensive microbial diversity within the chicken gut microbiome revealed by metagenomics and culture.</title>
        <authorList>
            <person name="Gilroy R."/>
            <person name="Ravi A."/>
            <person name="Getino M."/>
            <person name="Pursley I."/>
            <person name="Horton D.L."/>
            <person name="Alikhan N.F."/>
            <person name="Baker D."/>
            <person name="Gharbi K."/>
            <person name="Hall N."/>
            <person name="Watson M."/>
            <person name="Adriaenssens E.M."/>
            <person name="Foster-Nyarko E."/>
            <person name="Jarju S."/>
            <person name="Secka A."/>
            <person name="Antonio M."/>
            <person name="Oren A."/>
            <person name="Chaudhuri R.R."/>
            <person name="La Ragione R."/>
            <person name="Hildebrand F."/>
            <person name="Pallen M.J."/>
        </authorList>
    </citation>
    <scope>NUCLEOTIDE SEQUENCE</scope>
    <source>
        <strain evidence="1">1647</strain>
    </source>
</reference>
<dbReference type="Proteomes" id="UP000775129">
    <property type="component" value="Unassembled WGS sequence"/>
</dbReference>
<dbReference type="GO" id="GO:0015421">
    <property type="term" value="F:ABC-type oligopeptide transporter activity"/>
    <property type="evidence" value="ECO:0007669"/>
    <property type="project" value="TreeGrafter"/>
</dbReference>
<dbReference type="SUPFAM" id="SSF52540">
    <property type="entry name" value="P-loop containing nucleoside triphosphate hydrolases"/>
    <property type="match status" value="1"/>
</dbReference>
<dbReference type="InterPro" id="IPR027417">
    <property type="entry name" value="P-loop_NTPase"/>
</dbReference>
<keyword evidence="1" id="KW-0067">ATP-binding</keyword>